<organism evidence="4">
    <name type="scientific">Aphanomyces astaci</name>
    <name type="common">Crayfish plague agent</name>
    <dbReference type="NCBI Taxonomy" id="112090"/>
    <lineage>
        <taxon>Eukaryota</taxon>
        <taxon>Sar</taxon>
        <taxon>Stramenopiles</taxon>
        <taxon>Oomycota</taxon>
        <taxon>Saprolegniomycetes</taxon>
        <taxon>Saprolegniales</taxon>
        <taxon>Verrucalvaceae</taxon>
        <taxon>Aphanomyces</taxon>
    </lineage>
</organism>
<feature type="region of interest" description="Disordered" evidence="2">
    <location>
        <begin position="254"/>
        <end position="286"/>
    </location>
</feature>
<protein>
    <recommendedName>
        <fullName evidence="3">RING-type domain-containing protein</fullName>
    </recommendedName>
</protein>
<dbReference type="SUPFAM" id="SSF57850">
    <property type="entry name" value="RING/U-box"/>
    <property type="match status" value="1"/>
</dbReference>
<dbReference type="GeneID" id="20803523"/>
<evidence type="ECO:0000256" key="2">
    <source>
        <dbReference type="SAM" id="MobiDB-lite"/>
    </source>
</evidence>
<name>W4H9I0_APHAT</name>
<dbReference type="EMBL" id="KI913115">
    <property type="protein sequence ID" value="ETV88221.1"/>
    <property type="molecule type" value="Genomic_DNA"/>
</dbReference>
<dbReference type="OrthoDB" id="62830at2759"/>
<dbReference type="VEuPathDB" id="FungiDB:H257_01527"/>
<keyword evidence="1" id="KW-0863">Zinc-finger</keyword>
<feature type="region of interest" description="Disordered" evidence="2">
    <location>
        <begin position="20"/>
        <end position="43"/>
    </location>
</feature>
<keyword evidence="1" id="KW-0862">Zinc</keyword>
<feature type="compositionally biased region" description="Polar residues" evidence="2">
    <location>
        <begin position="254"/>
        <end position="272"/>
    </location>
</feature>
<keyword evidence="1" id="KW-0479">Metal-binding</keyword>
<dbReference type="Gene3D" id="3.30.40.10">
    <property type="entry name" value="Zinc/RING finger domain, C3HC4 (zinc finger)"/>
    <property type="match status" value="1"/>
</dbReference>
<evidence type="ECO:0000256" key="1">
    <source>
        <dbReference type="PROSITE-ProRule" id="PRU00175"/>
    </source>
</evidence>
<evidence type="ECO:0000259" key="3">
    <source>
        <dbReference type="PROSITE" id="PS50089"/>
    </source>
</evidence>
<dbReference type="AlphaFoldDB" id="W4H9I0"/>
<evidence type="ECO:0000313" key="4">
    <source>
        <dbReference type="EMBL" id="ETV88221.1"/>
    </source>
</evidence>
<accession>W4H9I0</accession>
<gene>
    <name evidence="4" type="ORF">H257_01527</name>
</gene>
<dbReference type="PROSITE" id="PS50089">
    <property type="entry name" value="ZF_RING_2"/>
    <property type="match status" value="1"/>
</dbReference>
<feature type="region of interest" description="Disordered" evidence="2">
    <location>
        <begin position="509"/>
        <end position="574"/>
    </location>
</feature>
<dbReference type="RefSeq" id="XP_009823084.1">
    <property type="nucleotide sequence ID" value="XM_009824782.1"/>
</dbReference>
<dbReference type="InterPro" id="IPR013083">
    <property type="entry name" value="Znf_RING/FYVE/PHD"/>
</dbReference>
<proteinExistence type="predicted"/>
<reference evidence="4" key="1">
    <citation type="submission" date="2013-12" db="EMBL/GenBank/DDBJ databases">
        <title>The Genome Sequence of Aphanomyces astaci APO3.</title>
        <authorList>
            <consortium name="The Broad Institute Genomics Platform"/>
            <person name="Russ C."/>
            <person name="Tyler B."/>
            <person name="van West P."/>
            <person name="Dieguez-Uribeondo J."/>
            <person name="Young S.K."/>
            <person name="Zeng Q."/>
            <person name="Gargeya S."/>
            <person name="Fitzgerald M."/>
            <person name="Abouelleil A."/>
            <person name="Alvarado L."/>
            <person name="Chapman S.B."/>
            <person name="Gainer-Dewar J."/>
            <person name="Goldberg J."/>
            <person name="Griggs A."/>
            <person name="Gujja S."/>
            <person name="Hansen M."/>
            <person name="Howarth C."/>
            <person name="Imamovic A."/>
            <person name="Ireland A."/>
            <person name="Larimer J."/>
            <person name="McCowan C."/>
            <person name="Murphy C."/>
            <person name="Pearson M."/>
            <person name="Poon T.W."/>
            <person name="Priest M."/>
            <person name="Roberts A."/>
            <person name="Saif S."/>
            <person name="Shea T."/>
            <person name="Sykes S."/>
            <person name="Wortman J."/>
            <person name="Nusbaum C."/>
            <person name="Birren B."/>
        </authorList>
    </citation>
    <scope>NUCLEOTIDE SEQUENCE [LARGE SCALE GENOMIC DNA]</scope>
    <source>
        <strain evidence="4">APO3</strain>
    </source>
</reference>
<feature type="domain" description="RING-type" evidence="3">
    <location>
        <begin position="583"/>
        <end position="631"/>
    </location>
</feature>
<sequence length="644" mass="71140">MEDDDCYSFGSYDEIFSHPATACSEHPHGTEDAGESTPGSADVSSQSAILVGTHLLDNGFFVPEDDMTSNESLFHGRHIGLKIKQNGKLLTFNFPPPSTTAESSSIRVCMDSNSRTHALGDLYLNGNELVWRPMRHSDTMQTSSGQVYGSDRFSLRIGLEHIHDVLPTKVQNVMLALSISMAVLDITFEFSFMPGPYYKTSKRDDLWNLLKEALLALKAAPPLATVSTVAHAVNHPDVALLDAPLQHPQPISPTTEAGSRGFTTSPATTTGPNIPLPSPVRTKSVGVDTTQRNTLIRTYLSMDATSDQAIALAVHIHQVYKYPIGPTSKTSPSFLDDKVYRQAQVSTLTHIMTRMKRAWKLNDDRLDDLMRVRCSKNEDDDLVYHDTASNEPLPVKAYERRYRQHIMAPPSSTILLRRPTATTLRQSVILDASFRPARQFELPPVPAALTGEARLEAEREREARMVEMQQSQADLWNEFARLTQLHFAQVDLIRAAYGQSMDVLTSAAKAAKTKPSKQPASSRRRSMVPAPLDELKENHDANNKKKRKRVSTTTSIPADPSSPSARRRTPTATTDDDDNMDLCNLCFGASCTVVLQPCLHSVCDKCWAKLAHRPSSTAIADSAAVQCPWDRQDVVPERIVVGGV</sequence>
<feature type="compositionally biased region" description="Basic and acidic residues" evidence="2">
    <location>
        <begin position="533"/>
        <end position="543"/>
    </location>
</feature>
<feature type="compositionally biased region" description="Low complexity" evidence="2">
    <location>
        <begin position="551"/>
        <end position="564"/>
    </location>
</feature>
<dbReference type="GO" id="GO:0008270">
    <property type="term" value="F:zinc ion binding"/>
    <property type="evidence" value="ECO:0007669"/>
    <property type="project" value="UniProtKB-KW"/>
</dbReference>
<dbReference type="InterPro" id="IPR001841">
    <property type="entry name" value="Znf_RING"/>
</dbReference>